<evidence type="ECO:0000256" key="1">
    <source>
        <dbReference type="SAM" id="MobiDB-lite"/>
    </source>
</evidence>
<feature type="region of interest" description="Disordered" evidence="1">
    <location>
        <begin position="15"/>
        <end position="52"/>
    </location>
</feature>
<dbReference type="Proteomes" id="UP000789405">
    <property type="component" value="Unassembled WGS sequence"/>
</dbReference>
<sequence length="71" mass="7646">WLNISGGTLTYVDSSSSIDLTDSPQQQQRSLYASDNSWSTEKGKETASALGKYPPTPVLNDLIARASKVSI</sequence>
<dbReference type="AlphaFoldDB" id="A0A9N9H592"/>
<feature type="non-terminal residue" evidence="2">
    <location>
        <position position="1"/>
    </location>
</feature>
<feature type="compositionally biased region" description="Polar residues" evidence="1">
    <location>
        <begin position="15"/>
        <end position="40"/>
    </location>
</feature>
<name>A0A9N9H592_9GLOM</name>
<gene>
    <name evidence="2" type="ORF">DERYTH_LOCUS10359</name>
</gene>
<proteinExistence type="predicted"/>
<comment type="caution">
    <text evidence="2">The sequence shown here is derived from an EMBL/GenBank/DDBJ whole genome shotgun (WGS) entry which is preliminary data.</text>
</comment>
<keyword evidence="3" id="KW-1185">Reference proteome</keyword>
<protein>
    <submittedName>
        <fullName evidence="2">22692_t:CDS:1</fullName>
    </submittedName>
</protein>
<organism evidence="2 3">
    <name type="scientific">Dentiscutata erythropus</name>
    <dbReference type="NCBI Taxonomy" id="1348616"/>
    <lineage>
        <taxon>Eukaryota</taxon>
        <taxon>Fungi</taxon>
        <taxon>Fungi incertae sedis</taxon>
        <taxon>Mucoromycota</taxon>
        <taxon>Glomeromycotina</taxon>
        <taxon>Glomeromycetes</taxon>
        <taxon>Diversisporales</taxon>
        <taxon>Gigasporaceae</taxon>
        <taxon>Dentiscutata</taxon>
    </lineage>
</organism>
<dbReference type="EMBL" id="CAJVPY010005992">
    <property type="protein sequence ID" value="CAG8654388.1"/>
    <property type="molecule type" value="Genomic_DNA"/>
</dbReference>
<dbReference type="OrthoDB" id="2446809at2759"/>
<evidence type="ECO:0000313" key="2">
    <source>
        <dbReference type="EMBL" id="CAG8654388.1"/>
    </source>
</evidence>
<reference evidence="2" key="1">
    <citation type="submission" date="2021-06" db="EMBL/GenBank/DDBJ databases">
        <authorList>
            <person name="Kallberg Y."/>
            <person name="Tangrot J."/>
            <person name="Rosling A."/>
        </authorList>
    </citation>
    <scope>NUCLEOTIDE SEQUENCE</scope>
    <source>
        <strain evidence="2">MA453B</strain>
    </source>
</reference>
<accession>A0A9N9H592</accession>
<evidence type="ECO:0000313" key="3">
    <source>
        <dbReference type="Proteomes" id="UP000789405"/>
    </source>
</evidence>